<evidence type="ECO:0000313" key="3">
    <source>
        <dbReference type="Proteomes" id="UP000028623"/>
    </source>
</evidence>
<dbReference type="eggNOG" id="COG0664">
    <property type="taxonomic scope" value="Bacteria"/>
</dbReference>
<dbReference type="InterPro" id="IPR050397">
    <property type="entry name" value="Env_Response_Regulators"/>
</dbReference>
<dbReference type="InterPro" id="IPR000595">
    <property type="entry name" value="cNMP-bd_dom"/>
</dbReference>
<gene>
    <name evidence="2" type="ORF">IO89_18950</name>
</gene>
<sequence length="191" mass="21942">MLRINQSFLEFTEKLYQAQERNEDLILKEYEAGETILVQNDQALKVFLIKEGITKCYVSEENGKQYILEFLGQGQILGEIECIKDLPCLCSVEAMNNVSVYAFSIPFFRDLLVNSIELNGLLLDIFAERLFNTSNKSSFQQLYNLEHSVRRLLRLQSTQNMNLSKDNLAAYLGVSVRSLNRSLKKIEQSAL</sequence>
<dbReference type="GO" id="GO:0005829">
    <property type="term" value="C:cytosol"/>
    <property type="evidence" value="ECO:0007669"/>
    <property type="project" value="TreeGrafter"/>
</dbReference>
<evidence type="ECO:0000313" key="2">
    <source>
        <dbReference type="EMBL" id="KFC18206.1"/>
    </source>
</evidence>
<comment type="caution">
    <text evidence="2">The sequence shown here is derived from an EMBL/GenBank/DDBJ whole genome shotgun (WGS) entry which is preliminary data.</text>
</comment>
<organism evidence="2 3">
    <name type="scientific">Epilithonimonas lactis</name>
    <dbReference type="NCBI Taxonomy" id="421072"/>
    <lineage>
        <taxon>Bacteria</taxon>
        <taxon>Pseudomonadati</taxon>
        <taxon>Bacteroidota</taxon>
        <taxon>Flavobacteriia</taxon>
        <taxon>Flavobacteriales</taxon>
        <taxon>Weeksellaceae</taxon>
        <taxon>Chryseobacterium group</taxon>
        <taxon>Epilithonimonas</taxon>
    </lineage>
</organism>
<dbReference type="PROSITE" id="PS50042">
    <property type="entry name" value="CNMP_BINDING_3"/>
    <property type="match status" value="1"/>
</dbReference>
<dbReference type="RefSeq" id="WP_034979317.1">
    <property type="nucleotide sequence ID" value="NZ_FOFI01000007.1"/>
</dbReference>
<dbReference type="Proteomes" id="UP000028623">
    <property type="component" value="Unassembled WGS sequence"/>
</dbReference>
<dbReference type="OrthoDB" id="5457083at2"/>
<dbReference type="AlphaFoldDB" id="A0A085B6W1"/>
<dbReference type="STRING" id="421072.SAMN04488097_3844"/>
<proteinExistence type="predicted"/>
<name>A0A085B6W1_9FLAO</name>
<dbReference type="CDD" id="cd00038">
    <property type="entry name" value="CAP_ED"/>
    <property type="match status" value="1"/>
</dbReference>
<dbReference type="PANTHER" id="PTHR24567">
    <property type="entry name" value="CRP FAMILY TRANSCRIPTIONAL REGULATORY PROTEIN"/>
    <property type="match status" value="1"/>
</dbReference>
<protein>
    <submittedName>
        <fullName evidence="2">Crp/Fnr family transcriptional regulator</fullName>
    </submittedName>
</protein>
<dbReference type="PANTHER" id="PTHR24567:SF26">
    <property type="entry name" value="REGULATORY PROTEIN YEIL"/>
    <property type="match status" value="1"/>
</dbReference>
<evidence type="ECO:0000259" key="1">
    <source>
        <dbReference type="PROSITE" id="PS50042"/>
    </source>
</evidence>
<dbReference type="Pfam" id="PF00027">
    <property type="entry name" value="cNMP_binding"/>
    <property type="match status" value="1"/>
</dbReference>
<dbReference type="InterPro" id="IPR014710">
    <property type="entry name" value="RmlC-like_jellyroll"/>
</dbReference>
<accession>A0A085B6W1</accession>
<keyword evidence="3" id="KW-1185">Reference proteome</keyword>
<dbReference type="EMBL" id="JPLY01000008">
    <property type="protein sequence ID" value="KFC18206.1"/>
    <property type="molecule type" value="Genomic_DNA"/>
</dbReference>
<reference evidence="2 3" key="1">
    <citation type="submission" date="2014-07" db="EMBL/GenBank/DDBJ databases">
        <title>Epilithonimonas lactis LMG 22401 Genome.</title>
        <authorList>
            <person name="Pipes S.E."/>
            <person name="Stropko S.J."/>
        </authorList>
    </citation>
    <scope>NUCLEOTIDE SEQUENCE [LARGE SCALE GENOMIC DNA]</scope>
    <source>
        <strain evidence="2 3">LMG 24401</strain>
    </source>
</reference>
<dbReference type="SMART" id="SM00100">
    <property type="entry name" value="cNMP"/>
    <property type="match status" value="1"/>
</dbReference>
<dbReference type="InterPro" id="IPR018490">
    <property type="entry name" value="cNMP-bd_dom_sf"/>
</dbReference>
<dbReference type="GO" id="GO:0003700">
    <property type="term" value="F:DNA-binding transcription factor activity"/>
    <property type="evidence" value="ECO:0007669"/>
    <property type="project" value="TreeGrafter"/>
</dbReference>
<feature type="domain" description="Cyclic nucleotide-binding" evidence="1">
    <location>
        <begin position="23"/>
        <end position="129"/>
    </location>
</feature>
<dbReference type="Gene3D" id="2.60.120.10">
    <property type="entry name" value="Jelly Rolls"/>
    <property type="match status" value="1"/>
</dbReference>
<dbReference type="SUPFAM" id="SSF51206">
    <property type="entry name" value="cAMP-binding domain-like"/>
    <property type="match status" value="1"/>
</dbReference>